<protein>
    <submittedName>
        <fullName evidence="1">Uncharacterized protein</fullName>
    </submittedName>
</protein>
<sequence length="184" mass="21694">MPKGRLSIDLQLLKKHQDERDYIKRNLLADALFSELQDALAHLPGRANFQTRIYYQLDIAKICDRSRNDSALIAVAIELSDDWRRFQRMWKELSSALLDENSEDAEIKKVADEVIATYPAELRRYRDELIDPNFEKLKLRARIAYGIDPELIDLMALIVEENKKYWERTLKPELERYLAARNLD</sequence>
<name>A0A3N4INQ0_ASCIM</name>
<keyword evidence="2" id="KW-1185">Reference proteome</keyword>
<proteinExistence type="predicted"/>
<evidence type="ECO:0000313" key="2">
    <source>
        <dbReference type="Proteomes" id="UP000275078"/>
    </source>
</evidence>
<dbReference type="EMBL" id="ML119666">
    <property type="protein sequence ID" value="RPA83214.1"/>
    <property type="molecule type" value="Genomic_DNA"/>
</dbReference>
<dbReference type="AlphaFoldDB" id="A0A3N4INQ0"/>
<accession>A0A3N4INQ0</accession>
<dbReference type="Proteomes" id="UP000275078">
    <property type="component" value="Unassembled WGS sequence"/>
</dbReference>
<gene>
    <name evidence="1" type="ORF">BJ508DRAFT_304951</name>
</gene>
<evidence type="ECO:0000313" key="1">
    <source>
        <dbReference type="EMBL" id="RPA83214.1"/>
    </source>
</evidence>
<organism evidence="1 2">
    <name type="scientific">Ascobolus immersus RN42</name>
    <dbReference type="NCBI Taxonomy" id="1160509"/>
    <lineage>
        <taxon>Eukaryota</taxon>
        <taxon>Fungi</taxon>
        <taxon>Dikarya</taxon>
        <taxon>Ascomycota</taxon>
        <taxon>Pezizomycotina</taxon>
        <taxon>Pezizomycetes</taxon>
        <taxon>Pezizales</taxon>
        <taxon>Ascobolaceae</taxon>
        <taxon>Ascobolus</taxon>
    </lineage>
</organism>
<reference evidence="1 2" key="1">
    <citation type="journal article" date="2018" name="Nat. Ecol. Evol.">
        <title>Pezizomycetes genomes reveal the molecular basis of ectomycorrhizal truffle lifestyle.</title>
        <authorList>
            <person name="Murat C."/>
            <person name="Payen T."/>
            <person name="Noel B."/>
            <person name="Kuo A."/>
            <person name="Morin E."/>
            <person name="Chen J."/>
            <person name="Kohler A."/>
            <person name="Krizsan K."/>
            <person name="Balestrini R."/>
            <person name="Da Silva C."/>
            <person name="Montanini B."/>
            <person name="Hainaut M."/>
            <person name="Levati E."/>
            <person name="Barry K.W."/>
            <person name="Belfiori B."/>
            <person name="Cichocki N."/>
            <person name="Clum A."/>
            <person name="Dockter R.B."/>
            <person name="Fauchery L."/>
            <person name="Guy J."/>
            <person name="Iotti M."/>
            <person name="Le Tacon F."/>
            <person name="Lindquist E.A."/>
            <person name="Lipzen A."/>
            <person name="Malagnac F."/>
            <person name="Mello A."/>
            <person name="Molinier V."/>
            <person name="Miyauchi S."/>
            <person name="Poulain J."/>
            <person name="Riccioni C."/>
            <person name="Rubini A."/>
            <person name="Sitrit Y."/>
            <person name="Splivallo R."/>
            <person name="Traeger S."/>
            <person name="Wang M."/>
            <person name="Zifcakova L."/>
            <person name="Wipf D."/>
            <person name="Zambonelli A."/>
            <person name="Paolocci F."/>
            <person name="Nowrousian M."/>
            <person name="Ottonello S."/>
            <person name="Baldrian P."/>
            <person name="Spatafora J.W."/>
            <person name="Henrissat B."/>
            <person name="Nagy L.G."/>
            <person name="Aury J.M."/>
            <person name="Wincker P."/>
            <person name="Grigoriev I.V."/>
            <person name="Bonfante P."/>
            <person name="Martin F.M."/>
        </authorList>
    </citation>
    <scope>NUCLEOTIDE SEQUENCE [LARGE SCALE GENOMIC DNA]</scope>
    <source>
        <strain evidence="1 2">RN42</strain>
    </source>
</reference>